<dbReference type="InterPro" id="IPR000642">
    <property type="entry name" value="Peptidase_M41"/>
</dbReference>
<dbReference type="PANTHER" id="PTHR23076:SF97">
    <property type="entry name" value="ATP-DEPENDENT ZINC METALLOPROTEASE YME1L1"/>
    <property type="match status" value="1"/>
</dbReference>
<feature type="transmembrane region" description="Helical" evidence="1">
    <location>
        <begin position="78"/>
        <end position="101"/>
    </location>
</feature>
<dbReference type="SUPFAM" id="SSF140990">
    <property type="entry name" value="FtsH protease domain-like"/>
    <property type="match status" value="1"/>
</dbReference>
<dbReference type="SMART" id="SM00382">
    <property type="entry name" value="AAA"/>
    <property type="match status" value="1"/>
</dbReference>
<comment type="caution">
    <text evidence="3">The sequence shown here is derived from an EMBL/GenBank/DDBJ whole genome shotgun (WGS) entry which is preliminary data.</text>
</comment>
<dbReference type="InterPro" id="IPR025662">
    <property type="entry name" value="Sigma_54_int_dom_ATP-bd_1"/>
</dbReference>
<evidence type="ECO:0000313" key="3">
    <source>
        <dbReference type="EMBL" id="CAG9327339.1"/>
    </source>
</evidence>
<dbReference type="InterPro" id="IPR003959">
    <property type="entry name" value="ATPase_AAA_core"/>
</dbReference>
<evidence type="ECO:0000259" key="2">
    <source>
        <dbReference type="SMART" id="SM00382"/>
    </source>
</evidence>
<keyword evidence="1" id="KW-1133">Transmembrane helix</keyword>
<dbReference type="SUPFAM" id="SSF52540">
    <property type="entry name" value="P-loop containing nucleoside triphosphate hydrolases"/>
    <property type="match status" value="1"/>
</dbReference>
<dbReference type="GO" id="GO:0005524">
    <property type="term" value="F:ATP binding"/>
    <property type="evidence" value="ECO:0007669"/>
    <property type="project" value="InterPro"/>
</dbReference>
<dbReference type="GO" id="GO:0004222">
    <property type="term" value="F:metalloendopeptidase activity"/>
    <property type="evidence" value="ECO:0007669"/>
    <property type="project" value="InterPro"/>
</dbReference>
<organism evidence="3 4">
    <name type="scientific">Blepharisma stoltei</name>
    <dbReference type="NCBI Taxonomy" id="1481888"/>
    <lineage>
        <taxon>Eukaryota</taxon>
        <taxon>Sar</taxon>
        <taxon>Alveolata</taxon>
        <taxon>Ciliophora</taxon>
        <taxon>Postciliodesmatophora</taxon>
        <taxon>Heterotrichea</taxon>
        <taxon>Heterotrichida</taxon>
        <taxon>Blepharismidae</taxon>
        <taxon>Blepharisma</taxon>
    </lineage>
</organism>
<dbReference type="AlphaFoldDB" id="A0AAU9JNP1"/>
<dbReference type="Pfam" id="PF01434">
    <property type="entry name" value="Peptidase_M41"/>
    <property type="match status" value="1"/>
</dbReference>
<dbReference type="PROSITE" id="PS00675">
    <property type="entry name" value="SIGMA54_INTERACT_1"/>
    <property type="match status" value="1"/>
</dbReference>
<dbReference type="InterPro" id="IPR037219">
    <property type="entry name" value="Peptidase_M41-like"/>
</dbReference>
<keyword evidence="4" id="KW-1185">Reference proteome</keyword>
<dbReference type="InterPro" id="IPR003593">
    <property type="entry name" value="AAA+_ATPase"/>
</dbReference>
<dbReference type="Gene3D" id="1.10.8.60">
    <property type="match status" value="1"/>
</dbReference>
<dbReference type="Proteomes" id="UP001162131">
    <property type="component" value="Unassembled WGS sequence"/>
</dbReference>
<feature type="domain" description="AAA+ ATPase" evidence="2">
    <location>
        <begin position="171"/>
        <end position="307"/>
    </location>
</feature>
<dbReference type="GO" id="GO:0006508">
    <property type="term" value="P:proteolysis"/>
    <property type="evidence" value="ECO:0007669"/>
    <property type="project" value="InterPro"/>
</dbReference>
<reference evidence="3" key="1">
    <citation type="submission" date="2021-09" db="EMBL/GenBank/DDBJ databases">
        <authorList>
            <consortium name="AG Swart"/>
            <person name="Singh M."/>
            <person name="Singh A."/>
            <person name="Seah K."/>
            <person name="Emmerich C."/>
        </authorList>
    </citation>
    <scope>NUCLEOTIDE SEQUENCE</scope>
    <source>
        <strain evidence="3">ATCC30299</strain>
    </source>
</reference>
<sequence>MFIIFKRSYILKNCRFFSRKFPVKSKVLKPKIPEKPEPWRKEWYEKFIETSKPHKNALQVYITIRHNPKLKAFRGMMYPWALFIASAISLSGLIGVCSYFYSQYLMRSKKAINQEIPMPYTMLVKENFIPESRPKERFSDVIGLEDFIDELNFLIDYYKNQKKFQVANAKMPKGILLTGETGTGKTLLANAIAGEAGVSYFKISASEFDEVNVGSGAKKMRDLFIAAKKTQPSIIFIDEISSIAEEIYEINVGESKQTVIRLMHEIDRAADNDKILVIAASNSSEALDSRLIRTGRFDWKINIPVPDRETRKKIIKHTLAKQSLKFEIDAEEIARQTAGFTPLQLFQILNSATTHVTKNNTFFLSSTDILNEIRKINKISRLTKEEKLQLAVHEIGIFLMYLKKHENVPLEDVSLSLNPSSKNLTELFEVYQNTTRKEILDQVDILISGKAALDLVYGKNKRINDLCEEDIMKTRKYLNEYVRSGLFNGESGFVFYFPRKSRGSRRLVQYEVNRLIKKSHKKSLKYMQKDRALLMQLAEILIEKENISGKELKEIIRKAR</sequence>
<dbReference type="Gene3D" id="1.20.58.760">
    <property type="entry name" value="Peptidase M41"/>
    <property type="match status" value="1"/>
</dbReference>
<evidence type="ECO:0000256" key="1">
    <source>
        <dbReference type="SAM" id="Phobius"/>
    </source>
</evidence>
<dbReference type="GO" id="GO:0005739">
    <property type="term" value="C:mitochondrion"/>
    <property type="evidence" value="ECO:0007669"/>
    <property type="project" value="TreeGrafter"/>
</dbReference>
<dbReference type="PANTHER" id="PTHR23076">
    <property type="entry name" value="METALLOPROTEASE M41 FTSH"/>
    <property type="match status" value="1"/>
</dbReference>
<evidence type="ECO:0000313" key="4">
    <source>
        <dbReference type="Proteomes" id="UP001162131"/>
    </source>
</evidence>
<dbReference type="EMBL" id="CAJZBQ010000043">
    <property type="protein sequence ID" value="CAG9327339.1"/>
    <property type="molecule type" value="Genomic_DNA"/>
</dbReference>
<dbReference type="GO" id="GO:0016887">
    <property type="term" value="F:ATP hydrolysis activity"/>
    <property type="evidence" value="ECO:0007669"/>
    <property type="project" value="InterPro"/>
</dbReference>
<dbReference type="InterPro" id="IPR027417">
    <property type="entry name" value="P-loop_NTPase"/>
</dbReference>
<dbReference type="GO" id="GO:0004176">
    <property type="term" value="F:ATP-dependent peptidase activity"/>
    <property type="evidence" value="ECO:0007669"/>
    <property type="project" value="InterPro"/>
</dbReference>
<gene>
    <name evidence="3" type="ORF">BSTOLATCC_MIC43378</name>
</gene>
<dbReference type="Gene3D" id="3.40.50.300">
    <property type="entry name" value="P-loop containing nucleotide triphosphate hydrolases"/>
    <property type="match status" value="1"/>
</dbReference>
<keyword evidence="1" id="KW-0472">Membrane</keyword>
<dbReference type="Pfam" id="PF00004">
    <property type="entry name" value="AAA"/>
    <property type="match status" value="1"/>
</dbReference>
<protein>
    <recommendedName>
        <fullName evidence="2">AAA+ ATPase domain-containing protein</fullName>
    </recommendedName>
</protein>
<accession>A0AAU9JNP1</accession>
<proteinExistence type="predicted"/>
<name>A0AAU9JNP1_9CILI</name>
<keyword evidence="1" id="KW-0812">Transmembrane</keyword>